<sequence>MFLDEFLPKNKLPGYSNINFTSDAFQCTLAVMLELDAYQSFIQEMQPFTPHL</sequence>
<organism evidence="1 2">
    <name type="scientific">Pisolithus microcarpus 441</name>
    <dbReference type="NCBI Taxonomy" id="765257"/>
    <lineage>
        <taxon>Eukaryota</taxon>
        <taxon>Fungi</taxon>
        <taxon>Dikarya</taxon>
        <taxon>Basidiomycota</taxon>
        <taxon>Agaricomycotina</taxon>
        <taxon>Agaricomycetes</taxon>
        <taxon>Agaricomycetidae</taxon>
        <taxon>Boletales</taxon>
        <taxon>Sclerodermatineae</taxon>
        <taxon>Pisolithaceae</taxon>
        <taxon>Pisolithus</taxon>
    </lineage>
</organism>
<evidence type="ECO:0000313" key="2">
    <source>
        <dbReference type="Proteomes" id="UP000054018"/>
    </source>
</evidence>
<evidence type="ECO:0000313" key="1">
    <source>
        <dbReference type="EMBL" id="KIK19586.1"/>
    </source>
</evidence>
<dbReference type="EMBL" id="KN833781">
    <property type="protein sequence ID" value="KIK19586.1"/>
    <property type="molecule type" value="Genomic_DNA"/>
</dbReference>
<accession>A0A0C9YSE7</accession>
<protein>
    <submittedName>
        <fullName evidence="1">Uncharacterized protein</fullName>
    </submittedName>
</protein>
<reference evidence="1 2" key="1">
    <citation type="submission" date="2014-04" db="EMBL/GenBank/DDBJ databases">
        <authorList>
            <consortium name="DOE Joint Genome Institute"/>
            <person name="Kuo A."/>
            <person name="Kohler A."/>
            <person name="Costa M.D."/>
            <person name="Nagy L.G."/>
            <person name="Floudas D."/>
            <person name="Copeland A."/>
            <person name="Barry K.W."/>
            <person name="Cichocki N."/>
            <person name="Veneault-Fourrey C."/>
            <person name="LaButti K."/>
            <person name="Lindquist E.A."/>
            <person name="Lipzen A."/>
            <person name="Lundell T."/>
            <person name="Morin E."/>
            <person name="Murat C."/>
            <person name="Sun H."/>
            <person name="Tunlid A."/>
            <person name="Henrissat B."/>
            <person name="Grigoriev I.V."/>
            <person name="Hibbett D.S."/>
            <person name="Martin F."/>
            <person name="Nordberg H.P."/>
            <person name="Cantor M.N."/>
            <person name="Hua S.X."/>
        </authorList>
    </citation>
    <scope>NUCLEOTIDE SEQUENCE [LARGE SCALE GENOMIC DNA]</scope>
    <source>
        <strain evidence="1 2">441</strain>
    </source>
</reference>
<gene>
    <name evidence="1" type="ORF">PISMIDRAFT_13534</name>
</gene>
<dbReference type="Proteomes" id="UP000054018">
    <property type="component" value="Unassembled WGS sequence"/>
</dbReference>
<dbReference type="AlphaFoldDB" id="A0A0C9YSE7"/>
<name>A0A0C9YSE7_9AGAM</name>
<proteinExistence type="predicted"/>
<keyword evidence="2" id="KW-1185">Reference proteome</keyword>
<dbReference type="HOGENOM" id="CLU_3088119_0_0_1"/>
<reference evidence="2" key="2">
    <citation type="submission" date="2015-01" db="EMBL/GenBank/DDBJ databases">
        <title>Evolutionary Origins and Diversification of the Mycorrhizal Mutualists.</title>
        <authorList>
            <consortium name="DOE Joint Genome Institute"/>
            <consortium name="Mycorrhizal Genomics Consortium"/>
            <person name="Kohler A."/>
            <person name="Kuo A."/>
            <person name="Nagy L.G."/>
            <person name="Floudas D."/>
            <person name="Copeland A."/>
            <person name="Barry K.W."/>
            <person name="Cichocki N."/>
            <person name="Veneault-Fourrey C."/>
            <person name="LaButti K."/>
            <person name="Lindquist E.A."/>
            <person name="Lipzen A."/>
            <person name="Lundell T."/>
            <person name="Morin E."/>
            <person name="Murat C."/>
            <person name="Riley R."/>
            <person name="Ohm R."/>
            <person name="Sun H."/>
            <person name="Tunlid A."/>
            <person name="Henrissat B."/>
            <person name="Grigoriev I.V."/>
            <person name="Hibbett D.S."/>
            <person name="Martin F."/>
        </authorList>
    </citation>
    <scope>NUCLEOTIDE SEQUENCE [LARGE SCALE GENOMIC DNA]</scope>
    <source>
        <strain evidence="2">441</strain>
    </source>
</reference>